<proteinExistence type="predicted"/>
<evidence type="ECO:0000256" key="2">
    <source>
        <dbReference type="ARBA" id="ARBA00022703"/>
    </source>
</evidence>
<comment type="caution">
    <text evidence="4">The sequence shown here is derived from an EMBL/GenBank/DDBJ whole genome shotgun (WGS) entry which is preliminary data.</text>
</comment>
<dbReference type="PROSITE" id="PS00678">
    <property type="entry name" value="WD_REPEATS_1"/>
    <property type="match status" value="1"/>
</dbReference>
<dbReference type="InterPro" id="IPR002182">
    <property type="entry name" value="NB-ARC"/>
</dbReference>
<dbReference type="PRINTS" id="PR00320">
    <property type="entry name" value="GPROTEINBRPT"/>
</dbReference>
<dbReference type="Pfam" id="PF00931">
    <property type="entry name" value="NB-ARC"/>
    <property type="match status" value="1"/>
</dbReference>
<keyword evidence="4" id="KW-0645">Protease</keyword>
<dbReference type="Pfam" id="PF00619">
    <property type="entry name" value="CARD"/>
    <property type="match status" value="2"/>
</dbReference>
<dbReference type="GO" id="GO:0006508">
    <property type="term" value="P:proteolysis"/>
    <property type="evidence" value="ECO:0007669"/>
    <property type="project" value="UniProtKB-KW"/>
</dbReference>
<dbReference type="SMART" id="SM00114">
    <property type="entry name" value="CARD"/>
    <property type="match status" value="2"/>
</dbReference>
<dbReference type="GO" id="GO:0042981">
    <property type="term" value="P:regulation of apoptotic process"/>
    <property type="evidence" value="ECO:0007669"/>
    <property type="project" value="InterPro"/>
</dbReference>
<accession>A0A6S7J428</accession>
<dbReference type="InterPro" id="IPR027417">
    <property type="entry name" value="P-loop_NTPase"/>
</dbReference>
<dbReference type="CDD" id="cd01671">
    <property type="entry name" value="CARD"/>
    <property type="match status" value="2"/>
</dbReference>
<dbReference type="SUPFAM" id="SSF52540">
    <property type="entry name" value="P-loop containing nucleoside triphosphate hydrolases"/>
    <property type="match status" value="1"/>
</dbReference>
<dbReference type="InterPro" id="IPR042197">
    <property type="entry name" value="Apaf_helical"/>
</dbReference>
<dbReference type="SMART" id="SM00320">
    <property type="entry name" value="WD40"/>
    <property type="match status" value="7"/>
</dbReference>
<keyword evidence="3" id="KW-0677">Repeat</keyword>
<evidence type="ECO:0000256" key="3">
    <source>
        <dbReference type="ARBA" id="ARBA00022737"/>
    </source>
</evidence>
<dbReference type="Gene3D" id="1.10.533.10">
    <property type="entry name" value="Death Domain, Fas"/>
    <property type="match status" value="2"/>
</dbReference>
<gene>
    <name evidence="4" type="ORF">PACLA_8A021218</name>
</gene>
<dbReference type="EMBL" id="CACRXK020013406">
    <property type="protein sequence ID" value="CAB4025087.1"/>
    <property type="molecule type" value="Genomic_DNA"/>
</dbReference>
<evidence type="ECO:0000313" key="4">
    <source>
        <dbReference type="EMBL" id="CAB4025087.1"/>
    </source>
</evidence>
<dbReference type="Gene3D" id="1.10.10.10">
    <property type="entry name" value="Winged helix-like DNA-binding domain superfamily/Winged helix DNA-binding domain"/>
    <property type="match status" value="1"/>
</dbReference>
<dbReference type="CDD" id="cd00200">
    <property type="entry name" value="WD40"/>
    <property type="match status" value="1"/>
</dbReference>
<keyword evidence="5" id="KW-1185">Reference proteome</keyword>
<keyword evidence="1" id="KW-0853">WD repeat</keyword>
<dbReference type="OrthoDB" id="1357022at2759"/>
<dbReference type="PRINTS" id="PR00364">
    <property type="entry name" value="DISEASERSIST"/>
</dbReference>
<dbReference type="InterPro" id="IPR036388">
    <property type="entry name" value="WH-like_DNA-bd_sf"/>
</dbReference>
<dbReference type="PROSITE" id="PS50082">
    <property type="entry name" value="WD_REPEATS_2"/>
    <property type="match status" value="5"/>
</dbReference>
<reference evidence="4" key="1">
    <citation type="submission" date="2020-04" db="EMBL/GenBank/DDBJ databases">
        <authorList>
            <person name="Alioto T."/>
            <person name="Alioto T."/>
            <person name="Gomez Garrido J."/>
        </authorList>
    </citation>
    <scope>NUCLEOTIDE SEQUENCE</scope>
    <source>
        <strain evidence="4">A484AB</strain>
    </source>
</reference>
<dbReference type="GO" id="GO:0008233">
    <property type="term" value="F:peptidase activity"/>
    <property type="evidence" value="ECO:0007669"/>
    <property type="project" value="UniProtKB-KW"/>
</dbReference>
<dbReference type="InterPro" id="IPR011029">
    <property type="entry name" value="DEATH-like_dom_sf"/>
</dbReference>
<dbReference type="GO" id="GO:0005829">
    <property type="term" value="C:cytosol"/>
    <property type="evidence" value="ECO:0007669"/>
    <property type="project" value="UniProtKB-ARBA"/>
</dbReference>
<dbReference type="SUPFAM" id="SSF47986">
    <property type="entry name" value="DEATH domain"/>
    <property type="match status" value="2"/>
</dbReference>
<dbReference type="Gene3D" id="2.130.10.10">
    <property type="entry name" value="YVTN repeat-like/Quinoprotein amine dehydrogenase"/>
    <property type="match status" value="2"/>
</dbReference>
<name>A0A6S7J428_PARCT</name>
<protein>
    <submittedName>
        <fullName evidence="4">Apoptotic protease-activating factor 1-like</fullName>
    </submittedName>
</protein>
<feature type="non-terminal residue" evidence="4">
    <location>
        <position position="1"/>
    </location>
</feature>
<evidence type="ECO:0000313" key="5">
    <source>
        <dbReference type="Proteomes" id="UP001152795"/>
    </source>
</evidence>
<dbReference type="InterPro" id="IPR015943">
    <property type="entry name" value="WD40/YVTN_repeat-like_dom_sf"/>
</dbReference>
<dbReference type="PANTHER" id="PTHR22845:SF5">
    <property type="entry name" value="APOPTOTIC PROTEASE-ACTIVATING FACTOR 1"/>
    <property type="match status" value="1"/>
</dbReference>
<dbReference type="Proteomes" id="UP001152795">
    <property type="component" value="Unassembled WGS sequence"/>
</dbReference>
<dbReference type="AlphaFoldDB" id="A0A6S7J428"/>
<dbReference type="Pfam" id="PF00400">
    <property type="entry name" value="WD40"/>
    <property type="match status" value="6"/>
</dbReference>
<dbReference type="SUPFAM" id="SSF50978">
    <property type="entry name" value="WD40 repeat-like"/>
    <property type="match status" value="1"/>
</dbReference>
<dbReference type="Pfam" id="PF17908">
    <property type="entry name" value="APAF1_C"/>
    <property type="match status" value="1"/>
</dbReference>
<keyword evidence="4" id="KW-0378">Hydrolase</keyword>
<keyword evidence="2" id="KW-0053">Apoptosis</keyword>
<dbReference type="InterPro" id="IPR001315">
    <property type="entry name" value="CARD"/>
</dbReference>
<dbReference type="PROSITE" id="PS50294">
    <property type="entry name" value="WD_REPEATS_REGION"/>
    <property type="match status" value="5"/>
</dbReference>
<dbReference type="GO" id="GO:0006915">
    <property type="term" value="P:apoptotic process"/>
    <property type="evidence" value="ECO:0007669"/>
    <property type="project" value="UniProtKB-KW"/>
</dbReference>
<evidence type="ECO:0000256" key="1">
    <source>
        <dbReference type="ARBA" id="ARBA00022574"/>
    </source>
</evidence>
<dbReference type="GO" id="GO:0043531">
    <property type="term" value="F:ADP binding"/>
    <property type="evidence" value="ECO:0007669"/>
    <property type="project" value="InterPro"/>
</dbReference>
<dbReference type="Gene3D" id="1.25.40.370">
    <property type="match status" value="1"/>
</dbReference>
<dbReference type="InterPro" id="IPR048975">
    <property type="entry name" value="WHD_APAF1"/>
</dbReference>
<sequence length="1004" mass="114119">MLETHRHLLIVHRAAIVEDLLVEDVLTELRSDFIIDQHDSELVESERTSRSRAEQLLDLLPTKGYKAFQAFYNCLLEKYEHLAKLLEGGLSESHDGPLHAVNNNLTSEGPMTEAHKELLISKRVDIVEDLLVDDVLAQLFAKYVFDSNDKELIRSEKTSKRQAEKLLDLLVTRGDQAFEHFLSALREPYPHLAELLQEQKDPGRSRFPSVLASESQEIVESKLLEGGVPKQPQVFTQRPRERHNLRTALRSLKDRDAWVVLHGMAGCGKTVLAADALRSGSLLDETFPGGVVWMQVGPVDRQRLLMKMQNLCTRLDEDKHTPVPRNLEEARERLQTLFREQHPKTLLVLDDLWSAHDARFFDIRARVLVTTRDVSIADRIEVMRCPVSVTEGLNSNQCMDILSQWTNMHMTELPREADNIIEECNGHPLVISIIGALLRDHPQRWLHYYTLLRNHKLRKFKSKFAYQYPNLSEAIAMSIENLKNDLRNKFHDFVIFDSSIKVPISVFCLLWDMEKEDVEDIMAELIDKSLVKTTQCADSPHGPLGYAIHNLQLNYMLENCDDIEARHRRLVECYKKACKRGDFSSLDDDGYVYWNLVHHMLEAKQQGKAIQLLTNLAWVTRKLEVSGPADIINDYIKVDKLIEEEEKDEFKNLKDFYNFVRTNAHMFASRPIPDIVQTALSEPGDNDVYKQAKEEALKRSKQSRHYVDWCNKESESAQSLEMTVKPHDGTIHCCVFSSDGKTILSSSSDGKAKVWEAMSGKVLHCLEDHDDIVICCAFNYDNTKVLTTSHDRTVKIWKLGVQHELKLTYEGHKQDIHCAAFSPTGKEVISCSADTTIRIWNCDTGVTSVVCKGHSEVVRWCCFSSDGLKIASGSDDQTVKIWETATGKCLVTTDKHDRFVSYCCFERDDSLVYASSATVIRIWNSDSGESCGSIEMAEEVLAFALSPVEHKIAVALSDATVQLWDSVTKEQLNVFHGHKSWVHTVNFSPDGTQLVSGSADATIK</sequence>
<dbReference type="InterPro" id="IPR020472">
    <property type="entry name" value="WD40_PAC1"/>
</dbReference>
<dbReference type="InterPro" id="IPR041452">
    <property type="entry name" value="APAF1_C"/>
</dbReference>
<dbReference type="PANTHER" id="PTHR22845">
    <property type="entry name" value="APOPTOTIC PROTEASE-ACTIVATING FACTOR 1"/>
    <property type="match status" value="1"/>
</dbReference>
<organism evidence="4 5">
    <name type="scientific">Paramuricea clavata</name>
    <name type="common">Red gorgonian</name>
    <name type="synonym">Violescent sea-whip</name>
    <dbReference type="NCBI Taxonomy" id="317549"/>
    <lineage>
        <taxon>Eukaryota</taxon>
        <taxon>Metazoa</taxon>
        <taxon>Cnidaria</taxon>
        <taxon>Anthozoa</taxon>
        <taxon>Octocorallia</taxon>
        <taxon>Malacalcyonacea</taxon>
        <taxon>Plexauridae</taxon>
        <taxon>Paramuricea</taxon>
    </lineage>
</organism>
<dbReference type="Gene3D" id="3.40.50.300">
    <property type="entry name" value="P-loop containing nucleotide triphosphate hydrolases"/>
    <property type="match status" value="1"/>
</dbReference>
<dbReference type="InterPro" id="IPR001680">
    <property type="entry name" value="WD40_rpt"/>
</dbReference>
<dbReference type="Pfam" id="PF21296">
    <property type="entry name" value="WHD_APAF1"/>
    <property type="match status" value="1"/>
</dbReference>
<dbReference type="Gene3D" id="1.10.8.430">
    <property type="entry name" value="Helical domain of apoptotic protease-activating factors"/>
    <property type="match status" value="1"/>
</dbReference>
<dbReference type="PROSITE" id="PS50209">
    <property type="entry name" value="CARD"/>
    <property type="match status" value="2"/>
</dbReference>
<dbReference type="InterPro" id="IPR019775">
    <property type="entry name" value="WD40_repeat_CS"/>
</dbReference>
<dbReference type="InterPro" id="IPR036322">
    <property type="entry name" value="WD40_repeat_dom_sf"/>
</dbReference>